<evidence type="ECO:0008006" key="3">
    <source>
        <dbReference type="Google" id="ProtNLM"/>
    </source>
</evidence>
<dbReference type="EMBL" id="JSZA02000004">
    <property type="protein sequence ID" value="TGO03698.1"/>
    <property type="molecule type" value="Genomic_DNA"/>
</dbReference>
<protein>
    <recommendedName>
        <fullName evidence="3">Type VI secretion system-associated protein TagF</fullName>
    </recommendedName>
</protein>
<dbReference type="NCBIfam" id="TIGR03373">
    <property type="entry name" value="VI_minor_4"/>
    <property type="match status" value="1"/>
</dbReference>
<reference evidence="1 2" key="1">
    <citation type="journal article" date="2016" name="Front. Microbiol.">
        <title>Single-Cell (Meta-)Genomics of a Dimorphic Candidatus Thiomargarita nelsonii Reveals Genomic Plasticity.</title>
        <authorList>
            <person name="Flood B.E."/>
            <person name="Fliss P."/>
            <person name="Jones D.S."/>
            <person name="Dick G.J."/>
            <person name="Jain S."/>
            <person name="Kaster A.K."/>
            <person name="Winkel M."/>
            <person name="Mussmann M."/>
            <person name="Bailey J."/>
        </authorList>
    </citation>
    <scope>NUCLEOTIDE SEQUENCE [LARGE SCALE GENOMIC DNA]</scope>
    <source>
        <strain evidence="1">Hydrate Ridge</strain>
    </source>
</reference>
<dbReference type="PIRSF" id="PIRSF029287">
    <property type="entry name" value="UCP029287"/>
    <property type="match status" value="1"/>
</dbReference>
<name>A0A4E0QTB4_9GAMM</name>
<accession>A0A4E0QTB4</accession>
<dbReference type="Pfam" id="PF09867">
    <property type="entry name" value="TagF_N"/>
    <property type="match status" value="1"/>
</dbReference>
<evidence type="ECO:0000313" key="2">
    <source>
        <dbReference type="Proteomes" id="UP000030428"/>
    </source>
</evidence>
<keyword evidence="2" id="KW-1185">Reference proteome</keyword>
<dbReference type="AlphaFoldDB" id="A0A4E0QTB4"/>
<dbReference type="InterPro" id="IPR017748">
    <property type="entry name" value="TagF"/>
</dbReference>
<evidence type="ECO:0000313" key="1">
    <source>
        <dbReference type="EMBL" id="TGO03698.1"/>
    </source>
</evidence>
<proteinExistence type="predicted"/>
<organism evidence="1 2">
    <name type="scientific">Candidatus Thiomargarita nelsonii</name>
    <dbReference type="NCBI Taxonomy" id="1003181"/>
    <lineage>
        <taxon>Bacteria</taxon>
        <taxon>Pseudomonadati</taxon>
        <taxon>Pseudomonadota</taxon>
        <taxon>Gammaproteobacteria</taxon>
        <taxon>Thiotrichales</taxon>
        <taxon>Thiotrichaceae</taxon>
        <taxon>Thiomargarita</taxon>
    </lineage>
</organism>
<comment type="caution">
    <text evidence="1">The sequence shown here is derived from an EMBL/GenBank/DDBJ whole genome shotgun (WGS) entry which is preliminary data.</text>
</comment>
<sequence>MLGFYGKLPCRGDFVTRELPKDFVLPWDRWLQDSLASSQEQLGESWVDTYLFSPIWHFMLSANLCGSSSWMGLIMPSVDKVGRYFPLTLAVKLPSQIAESSLADKAIANWFAQADKLALSTLEESFELAQFEQKIAQLELPPMSNAKAHQTAWYVPVLHEDDFAAHCKSVAESGCRKNYSLWWTSESEGFQRAFIFCEGLPPHSGFSAFLDGEWQQWGWQLKNV</sequence>
<dbReference type="Gene3D" id="3.40.1730.10">
    <property type="entry name" value="pa0076 domain"/>
    <property type="match status" value="1"/>
</dbReference>
<dbReference type="Proteomes" id="UP000030428">
    <property type="component" value="Unassembled WGS sequence"/>
</dbReference>
<dbReference type="InterPro" id="IPR038225">
    <property type="entry name" value="TagF_sf"/>
</dbReference>
<gene>
    <name evidence="1" type="ORF">PN36_01660</name>
</gene>